<feature type="region of interest" description="Disordered" evidence="1">
    <location>
        <begin position="16"/>
        <end position="73"/>
    </location>
</feature>
<accession>A0A7G1NV99</accession>
<name>A0A7G1NV99_9ACTN</name>
<dbReference type="Proteomes" id="UP000516444">
    <property type="component" value="Chromosome"/>
</dbReference>
<dbReference type="EMBL" id="AP023440">
    <property type="protein sequence ID" value="BCL25516.1"/>
    <property type="molecule type" value="Genomic_DNA"/>
</dbReference>
<dbReference type="AlphaFoldDB" id="A0A7G1NV99"/>
<organism evidence="2 3">
    <name type="scientific">Streptomyces aurantiacus</name>
    <dbReference type="NCBI Taxonomy" id="47760"/>
    <lineage>
        <taxon>Bacteria</taxon>
        <taxon>Bacillati</taxon>
        <taxon>Actinomycetota</taxon>
        <taxon>Actinomycetes</taxon>
        <taxon>Kitasatosporales</taxon>
        <taxon>Streptomycetaceae</taxon>
        <taxon>Streptomyces</taxon>
        <taxon>Streptomyces aurantiacus group</taxon>
    </lineage>
</organism>
<evidence type="ECO:0000313" key="2">
    <source>
        <dbReference type="EMBL" id="BCL25516.1"/>
    </source>
</evidence>
<feature type="compositionally biased region" description="Basic and acidic residues" evidence="1">
    <location>
        <begin position="61"/>
        <end position="73"/>
    </location>
</feature>
<keyword evidence="3" id="KW-1185">Reference proteome</keyword>
<protein>
    <submittedName>
        <fullName evidence="2">Uncharacterized protein</fullName>
    </submittedName>
</protein>
<reference evidence="2 3" key="1">
    <citation type="journal article" date="2014" name="Int. J. Syst. Evol. Microbiol.">
        <title>Complete genome sequence of Corynebacterium casei LMG S-19264T (=DSM 44701T), isolated from a smear-ripened cheese.</title>
        <authorList>
            <consortium name="US DOE Joint Genome Institute (JGI-PGF)"/>
            <person name="Walter F."/>
            <person name="Albersmeier A."/>
            <person name="Kalinowski J."/>
            <person name="Ruckert C."/>
        </authorList>
    </citation>
    <scope>NUCLEOTIDE SEQUENCE [LARGE SCALE GENOMIC DNA]</scope>
    <source>
        <strain evidence="2 3">JCM 4677</strain>
    </source>
</reference>
<evidence type="ECO:0000313" key="3">
    <source>
        <dbReference type="Proteomes" id="UP000516444"/>
    </source>
</evidence>
<proteinExistence type="predicted"/>
<evidence type="ECO:0000256" key="1">
    <source>
        <dbReference type="SAM" id="MobiDB-lite"/>
    </source>
</evidence>
<sequence length="205" mass="21475">MVATVLACVLTATGCGSGGEQDAAVPPSSSAATGTGSYPTPPGPSEAAPLPTGFKGTPEGDVPRPADVDRRNADAVGRGALTVMWTYDATVDSGPHDAGLRAADAGWLTKAYATRLRAHRARSAPGAQWREWTDHRAHTVVTLRKAEDAAKPADTGTEAWRQWTVTATPSGRDGWQGEPTTVVAYVRLTRTAADETWRVADVTVP</sequence>
<dbReference type="KEGG" id="sgm:GCM10017557_03750"/>
<gene>
    <name evidence="2" type="ORF">GCM10017557_03750</name>
</gene>